<reference evidence="10" key="1">
    <citation type="submission" date="2017-02" db="UniProtKB">
        <authorList>
            <consortium name="WormBaseParasite"/>
        </authorList>
    </citation>
    <scope>IDENTIFICATION</scope>
</reference>
<evidence type="ECO:0000256" key="5">
    <source>
        <dbReference type="SAM" id="Phobius"/>
    </source>
</evidence>
<dbReference type="Proteomes" id="UP000274756">
    <property type="component" value="Unassembled WGS sequence"/>
</dbReference>
<feature type="transmembrane region" description="Helical" evidence="5">
    <location>
        <begin position="149"/>
        <end position="171"/>
    </location>
</feature>
<evidence type="ECO:0000256" key="4">
    <source>
        <dbReference type="ARBA" id="ARBA00023136"/>
    </source>
</evidence>
<evidence type="ECO:0000313" key="9">
    <source>
        <dbReference type="Proteomes" id="UP000274756"/>
    </source>
</evidence>
<dbReference type="WBParaSite" id="DME_0000137801-mRNA-1">
    <property type="protein sequence ID" value="DME_0000137801-mRNA-1"/>
    <property type="gene ID" value="DME_0000137801"/>
</dbReference>
<keyword evidence="2 5" id="KW-0812">Transmembrane</keyword>
<dbReference type="CDD" id="cd14978">
    <property type="entry name" value="7tmA_FMRFamide_R-like"/>
    <property type="match status" value="1"/>
</dbReference>
<dbReference type="Pfam" id="PF00001">
    <property type="entry name" value="7tm_1"/>
    <property type="match status" value="1"/>
</dbReference>
<gene>
    <name evidence="7" type="ORF">DME_LOCUS5738</name>
</gene>
<dbReference type="STRING" id="318479.A0A0N4U3R7"/>
<dbReference type="InterPro" id="IPR017452">
    <property type="entry name" value="GPCR_Rhodpsn_7TM"/>
</dbReference>
<sequence>MLSKRILNVWMTTGMSVHRYIGVCLPFKASSILQPNHVAVFIIGLLGFSVLFNSTRFFEVRVVNNCYRLNIAAFIPVLSPSDLRLNPTYRLIFFGWAYTILMFVVPFSILITVNSQVLFTIRRSNRLHRRISMPDDSSKRAERKERQTSIMLIAIVVVFLSCNTLAFVVNILENIGYDDAFYANLVTYNNFLVMVNASCNIAIFMLFSDKYRLLLRHYLACDWTRDAEIIVTTTNG</sequence>
<evidence type="ECO:0000259" key="6">
    <source>
        <dbReference type="PROSITE" id="PS50262"/>
    </source>
</evidence>
<reference evidence="7 9" key="2">
    <citation type="submission" date="2018-11" db="EMBL/GenBank/DDBJ databases">
        <authorList>
            <consortium name="Pathogen Informatics"/>
        </authorList>
    </citation>
    <scope>NUCLEOTIDE SEQUENCE [LARGE SCALE GENOMIC DNA]</scope>
</reference>
<accession>A0A0N4U3R7</accession>
<keyword evidence="9" id="KW-1185">Reference proteome</keyword>
<dbReference type="Proteomes" id="UP000038040">
    <property type="component" value="Unplaced"/>
</dbReference>
<dbReference type="InterPro" id="IPR052954">
    <property type="entry name" value="GPCR-Ligand_Int"/>
</dbReference>
<evidence type="ECO:0000313" key="10">
    <source>
        <dbReference type="WBParaSite" id="DME_0000137801-mRNA-1"/>
    </source>
</evidence>
<dbReference type="SUPFAM" id="SSF81321">
    <property type="entry name" value="Family A G protein-coupled receptor-like"/>
    <property type="match status" value="1"/>
</dbReference>
<dbReference type="PANTHER" id="PTHR46641:SF1">
    <property type="entry name" value="G-PROTEIN COUPLED RECEPTORS FAMILY 1 PROFILE DOMAIN-CONTAINING PROTEIN"/>
    <property type="match status" value="1"/>
</dbReference>
<comment type="subcellular location">
    <subcellularLocation>
        <location evidence="1">Membrane</location>
    </subcellularLocation>
</comment>
<dbReference type="PROSITE" id="PS50262">
    <property type="entry name" value="G_PROTEIN_RECEP_F1_2"/>
    <property type="match status" value="1"/>
</dbReference>
<evidence type="ECO:0000313" key="8">
    <source>
        <dbReference type="Proteomes" id="UP000038040"/>
    </source>
</evidence>
<feature type="transmembrane region" description="Helical" evidence="5">
    <location>
        <begin position="91"/>
        <end position="121"/>
    </location>
</feature>
<keyword evidence="3 5" id="KW-1133">Transmembrane helix</keyword>
<protein>
    <submittedName>
        <fullName evidence="10">G_PROTEIN_RECEP_F1_2 domain-containing protein</fullName>
    </submittedName>
</protein>
<dbReference type="OrthoDB" id="10011262at2759"/>
<name>A0A0N4U3R7_DRAME</name>
<proteinExistence type="predicted"/>
<dbReference type="Gene3D" id="1.20.1070.10">
    <property type="entry name" value="Rhodopsin 7-helix transmembrane proteins"/>
    <property type="match status" value="1"/>
</dbReference>
<dbReference type="PANTHER" id="PTHR46641">
    <property type="entry name" value="FMRFAMIDE RECEPTOR-RELATED"/>
    <property type="match status" value="1"/>
</dbReference>
<evidence type="ECO:0000313" key="7">
    <source>
        <dbReference type="EMBL" id="VDN55765.1"/>
    </source>
</evidence>
<organism evidence="8 10">
    <name type="scientific">Dracunculus medinensis</name>
    <name type="common">Guinea worm</name>
    <dbReference type="NCBI Taxonomy" id="318479"/>
    <lineage>
        <taxon>Eukaryota</taxon>
        <taxon>Metazoa</taxon>
        <taxon>Ecdysozoa</taxon>
        <taxon>Nematoda</taxon>
        <taxon>Chromadorea</taxon>
        <taxon>Rhabditida</taxon>
        <taxon>Spirurina</taxon>
        <taxon>Dracunculoidea</taxon>
        <taxon>Dracunculidae</taxon>
        <taxon>Dracunculus</taxon>
    </lineage>
</organism>
<dbReference type="InterPro" id="IPR000276">
    <property type="entry name" value="GPCR_Rhodpsn"/>
</dbReference>
<evidence type="ECO:0000256" key="1">
    <source>
        <dbReference type="ARBA" id="ARBA00004370"/>
    </source>
</evidence>
<evidence type="ECO:0000256" key="2">
    <source>
        <dbReference type="ARBA" id="ARBA00022692"/>
    </source>
</evidence>
<feature type="transmembrane region" description="Helical" evidence="5">
    <location>
        <begin position="191"/>
        <end position="208"/>
    </location>
</feature>
<dbReference type="EMBL" id="UYYG01001153">
    <property type="protein sequence ID" value="VDN55765.1"/>
    <property type="molecule type" value="Genomic_DNA"/>
</dbReference>
<feature type="transmembrane region" description="Helical" evidence="5">
    <location>
        <begin position="38"/>
        <end position="58"/>
    </location>
</feature>
<feature type="domain" description="G-protein coupled receptors family 1 profile" evidence="6">
    <location>
        <begin position="1"/>
        <end position="204"/>
    </location>
</feature>
<dbReference type="GO" id="GO:0004930">
    <property type="term" value="F:G protein-coupled receptor activity"/>
    <property type="evidence" value="ECO:0007669"/>
    <property type="project" value="InterPro"/>
</dbReference>
<keyword evidence="4 5" id="KW-0472">Membrane</keyword>
<dbReference type="AlphaFoldDB" id="A0A0N4U3R7"/>
<dbReference type="GO" id="GO:0016020">
    <property type="term" value="C:membrane"/>
    <property type="evidence" value="ECO:0007669"/>
    <property type="project" value="UniProtKB-SubCell"/>
</dbReference>
<evidence type="ECO:0000256" key="3">
    <source>
        <dbReference type="ARBA" id="ARBA00022989"/>
    </source>
</evidence>